<evidence type="ECO:0000256" key="1">
    <source>
        <dbReference type="ARBA" id="ARBA00001947"/>
    </source>
</evidence>
<keyword evidence="5" id="KW-0158">Chromosome</keyword>
<protein>
    <recommendedName>
        <fullName evidence="11">Rad50/SbcC-type AAA domain-containing protein</fullName>
    </recommendedName>
</protein>
<evidence type="ECO:0000256" key="9">
    <source>
        <dbReference type="ARBA" id="ARBA00049360"/>
    </source>
</evidence>
<evidence type="ECO:0000256" key="6">
    <source>
        <dbReference type="ARBA" id="ARBA00022723"/>
    </source>
</evidence>
<comment type="similarity">
    <text evidence="4">Belongs to the SMC family. RAD50 subfamily.</text>
</comment>
<comment type="caution">
    <text evidence="12">The sequence shown here is derived from an EMBL/GenBank/DDBJ whole genome shotgun (WGS) entry which is preliminary data.</text>
</comment>
<sequence>MTTITKIGIQGIRSFDHETMEIIEFERPVTLIVGPNGSGKTTIIECLKMASAGLLPPGARNGHGFVHDPQVARLPEVKGQIKMLFPREEEPAQRTGRSAPPAPFSSRTSAWAGACGRSTRRWRAC</sequence>
<comment type="cofactor">
    <cofactor evidence="1">
        <name>Zn(2+)</name>
        <dbReference type="ChEBI" id="CHEBI:29105"/>
    </cofactor>
</comment>
<reference evidence="12" key="1">
    <citation type="submission" date="2023-10" db="EMBL/GenBank/DDBJ databases">
        <authorList>
            <person name="Chen Y."/>
            <person name="Shah S."/>
            <person name="Dougan E. K."/>
            <person name="Thang M."/>
            <person name="Chan C."/>
        </authorList>
    </citation>
    <scope>NUCLEOTIDE SEQUENCE [LARGE SCALE GENOMIC DNA]</scope>
</reference>
<keyword evidence="6" id="KW-0479">Metal-binding</keyword>
<name>A0ABN9U497_9DINO</name>
<feature type="domain" description="Rad50/SbcC-type AAA" evidence="11">
    <location>
        <begin position="6"/>
        <end position="89"/>
    </location>
</feature>
<evidence type="ECO:0000256" key="3">
    <source>
        <dbReference type="ARBA" id="ARBA00004286"/>
    </source>
</evidence>
<gene>
    <name evidence="12" type="ORF">PCOR1329_LOCUS45059</name>
</gene>
<keyword evidence="8" id="KW-0539">Nucleus</keyword>
<proteinExistence type="inferred from homology"/>
<keyword evidence="7" id="KW-0862">Zinc</keyword>
<evidence type="ECO:0000256" key="5">
    <source>
        <dbReference type="ARBA" id="ARBA00022454"/>
    </source>
</evidence>
<dbReference type="Gene3D" id="3.40.50.300">
    <property type="entry name" value="P-loop containing nucleotide triphosphate hydrolases"/>
    <property type="match status" value="1"/>
</dbReference>
<dbReference type="InterPro" id="IPR038729">
    <property type="entry name" value="Rad50/SbcC_AAA"/>
</dbReference>
<dbReference type="InterPro" id="IPR027417">
    <property type="entry name" value="P-loop_NTPase"/>
</dbReference>
<organism evidence="12 13">
    <name type="scientific">Prorocentrum cordatum</name>
    <dbReference type="NCBI Taxonomy" id="2364126"/>
    <lineage>
        <taxon>Eukaryota</taxon>
        <taxon>Sar</taxon>
        <taxon>Alveolata</taxon>
        <taxon>Dinophyceae</taxon>
        <taxon>Prorocentrales</taxon>
        <taxon>Prorocentraceae</taxon>
        <taxon>Prorocentrum</taxon>
    </lineage>
</organism>
<dbReference type="Pfam" id="PF13476">
    <property type="entry name" value="AAA_23"/>
    <property type="match status" value="1"/>
</dbReference>
<evidence type="ECO:0000256" key="7">
    <source>
        <dbReference type="ARBA" id="ARBA00022833"/>
    </source>
</evidence>
<dbReference type="PANTHER" id="PTHR18867:SF12">
    <property type="entry name" value="DNA REPAIR PROTEIN RAD50"/>
    <property type="match status" value="1"/>
</dbReference>
<evidence type="ECO:0000256" key="2">
    <source>
        <dbReference type="ARBA" id="ARBA00004123"/>
    </source>
</evidence>
<dbReference type="SUPFAM" id="SSF52540">
    <property type="entry name" value="P-loop containing nucleoside triphosphate hydrolases"/>
    <property type="match status" value="1"/>
</dbReference>
<dbReference type="EMBL" id="CAUYUJ010015416">
    <property type="protein sequence ID" value="CAK0853678.1"/>
    <property type="molecule type" value="Genomic_DNA"/>
</dbReference>
<evidence type="ECO:0000256" key="4">
    <source>
        <dbReference type="ARBA" id="ARBA00009439"/>
    </source>
</evidence>
<evidence type="ECO:0000256" key="8">
    <source>
        <dbReference type="ARBA" id="ARBA00023242"/>
    </source>
</evidence>
<evidence type="ECO:0000256" key="10">
    <source>
        <dbReference type="SAM" id="MobiDB-lite"/>
    </source>
</evidence>
<dbReference type="PANTHER" id="PTHR18867">
    <property type="entry name" value="RAD50"/>
    <property type="match status" value="1"/>
</dbReference>
<comment type="catalytic activity">
    <reaction evidence="9">
        <text>ATP + H2O = ADP + phosphate + H(+)</text>
        <dbReference type="Rhea" id="RHEA:13065"/>
        <dbReference type="ChEBI" id="CHEBI:15377"/>
        <dbReference type="ChEBI" id="CHEBI:15378"/>
        <dbReference type="ChEBI" id="CHEBI:30616"/>
        <dbReference type="ChEBI" id="CHEBI:43474"/>
        <dbReference type="ChEBI" id="CHEBI:456216"/>
    </reaction>
</comment>
<evidence type="ECO:0000313" key="13">
    <source>
        <dbReference type="Proteomes" id="UP001189429"/>
    </source>
</evidence>
<keyword evidence="13" id="KW-1185">Reference proteome</keyword>
<dbReference type="Proteomes" id="UP001189429">
    <property type="component" value="Unassembled WGS sequence"/>
</dbReference>
<accession>A0ABN9U497</accession>
<evidence type="ECO:0000313" key="12">
    <source>
        <dbReference type="EMBL" id="CAK0853678.1"/>
    </source>
</evidence>
<evidence type="ECO:0000259" key="11">
    <source>
        <dbReference type="Pfam" id="PF13476"/>
    </source>
</evidence>
<comment type="subcellular location">
    <subcellularLocation>
        <location evidence="3">Chromosome</location>
    </subcellularLocation>
    <subcellularLocation>
        <location evidence="2">Nucleus</location>
    </subcellularLocation>
</comment>
<feature type="region of interest" description="Disordered" evidence="10">
    <location>
        <begin position="88"/>
        <end position="111"/>
    </location>
</feature>